<evidence type="ECO:0000259" key="1">
    <source>
        <dbReference type="PROSITE" id="PS51465"/>
    </source>
</evidence>
<name>A0A835G5M2_SPOEX</name>
<dbReference type="AlphaFoldDB" id="A0A835G5M2"/>
<dbReference type="EMBL" id="JACKWZ010000587">
    <property type="protein sequence ID" value="KAF9406470.1"/>
    <property type="molecule type" value="Genomic_DNA"/>
</dbReference>
<accession>A0A835G5M2</accession>
<evidence type="ECO:0000313" key="3">
    <source>
        <dbReference type="Proteomes" id="UP000648187"/>
    </source>
</evidence>
<sequence length="103" mass="11816">YKPVELEKCKTVGTHNAERPFSFQPRNYNFEKVQTQTETPDGRRVHAKRRSLTLITDGVFCSHPCPVSCPEDYDPQCAISVTGQKRVFVNHCQLDYNSCFYGV</sequence>
<proteinExistence type="predicted"/>
<organism evidence="2 3">
    <name type="scientific">Spodoptera exigua</name>
    <name type="common">Beet armyworm</name>
    <name type="synonym">Noctua fulgens</name>
    <dbReference type="NCBI Taxonomy" id="7107"/>
    <lineage>
        <taxon>Eukaryota</taxon>
        <taxon>Metazoa</taxon>
        <taxon>Ecdysozoa</taxon>
        <taxon>Arthropoda</taxon>
        <taxon>Hexapoda</taxon>
        <taxon>Insecta</taxon>
        <taxon>Pterygota</taxon>
        <taxon>Neoptera</taxon>
        <taxon>Endopterygota</taxon>
        <taxon>Lepidoptera</taxon>
        <taxon>Glossata</taxon>
        <taxon>Ditrysia</taxon>
        <taxon>Noctuoidea</taxon>
        <taxon>Noctuidae</taxon>
        <taxon>Amphipyrinae</taxon>
        <taxon>Spodoptera</taxon>
    </lineage>
</organism>
<feature type="non-terminal residue" evidence="2">
    <location>
        <position position="103"/>
    </location>
</feature>
<dbReference type="PROSITE" id="PS51465">
    <property type="entry name" value="KAZAL_2"/>
    <property type="match status" value="1"/>
</dbReference>
<evidence type="ECO:0000313" key="2">
    <source>
        <dbReference type="EMBL" id="KAF9406470.1"/>
    </source>
</evidence>
<protein>
    <recommendedName>
        <fullName evidence="1">Kazal-like domain-containing protein</fullName>
    </recommendedName>
</protein>
<gene>
    <name evidence="2" type="ORF">HW555_013170</name>
</gene>
<feature type="domain" description="Kazal-like" evidence="1">
    <location>
        <begin position="55"/>
        <end position="103"/>
    </location>
</feature>
<dbReference type="Proteomes" id="UP000648187">
    <property type="component" value="Unassembled WGS sequence"/>
</dbReference>
<reference evidence="2" key="1">
    <citation type="submission" date="2020-08" db="EMBL/GenBank/DDBJ databases">
        <title>Spodoptera exigua strain:BAW_Kor-Di-RS1 Genome sequencing and assembly.</title>
        <authorList>
            <person name="Kim J."/>
            <person name="Nam H.Y."/>
            <person name="Kwon M."/>
            <person name="Choi J.H."/>
            <person name="Cho S.R."/>
            <person name="Kim G.-H."/>
        </authorList>
    </citation>
    <scope>NUCLEOTIDE SEQUENCE</scope>
    <source>
        <strain evidence="2">BAW_Kor-Di-RS1</strain>
        <tissue evidence="2">Whole-body</tissue>
    </source>
</reference>
<dbReference type="Gene3D" id="3.30.60.30">
    <property type="match status" value="1"/>
</dbReference>
<dbReference type="InterPro" id="IPR002350">
    <property type="entry name" value="Kazal_dom"/>
</dbReference>
<comment type="caution">
    <text evidence="2">The sequence shown here is derived from an EMBL/GenBank/DDBJ whole genome shotgun (WGS) entry which is preliminary data.</text>
</comment>
<feature type="non-terminal residue" evidence="2">
    <location>
        <position position="1"/>
    </location>
</feature>
<keyword evidence="3" id="KW-1185">Reference proteome</keyword>